<comment type="caution">
    <text evidence="2">The sequence shown here is derived from an EMBL/GenBank/DDBJ whole genome shotgun (WGS) entry which is preliminary data.</text>
</comment>
<evidence type="ECO:0000256" key="1">
    <source>
        <dbReference type="SAM" id="SignalP"/>
    </source>
</evidence>
<dbReference type="AlphaFoldDB" id="A0A0B8P3H1"/>
<feature type="signal peptide" evidence="1">
    <location>
        <begin position="1"/>
        <end position="28"/>
    </location>
</feature>
<dbReference type="Gene3D" id="2.40.160.50">
    <property type="entry name" value="membrane protein fhac: a member of the omp85/tpsb transporter family"/>
    <property type="match status" value="1"/>
</dbReference>
<feature type="chain" id="PRO_5002121803" evidence="1">
    <location>
        <begin position="29"/>
        <end position="384"/>
    </location>
</feature>
<organism evidence="2 3">
    <name type="scientific">Vibrio ishigakensis</name>
    <dbReference type="NCBI Taxonomy" id="1481914"/>
    <lineage>
        <taxon>Bacteria</taxon>
        <taxon>Pseudomonadati</taxon>
        <taxon>Pseudomonadota</taxon>
        <taxon>Gammaproteobacteria</taxon>
        <taxon>Vibrionales</taxon>
        <taxon>Vibrionaceae</taxon>
        <taxon>Vibrio</taxon>
    </lineage>
</organism>
<keyword evidence="3" id="KW-1185">Reference proteome</keyword>
<evidence type="ECO:0000313" key="3">
    <source>
        <dbReference type="Proteomes" id="UP000031671"/>
    </source>
</evidence>
<sequence length="384" mass="41999">MRNLSIPTSRIWKWPLSALCALPLLSHAGTMDQFKDPEDGRLDASQYILDNTTGFLPIPVIVNDPAIGAGGGAALLFFHESADRKQKRLSGEKVADIPTSVSGVVGLGTSNGTKVLGGFHSGNWNKDKIRYLGGLFGAEINMKFYDQNDAIKFKSNAIHFFQDIDFRIGNSNFFVGANYTYTDSDTSFDLSELIPEIGPTNPAELRDGALGVKLTFDNRNNQFAPTKGTKAGIEYNSHNKAFGAQFDYQLWHAYAMHYARLSKKWGLGLRADAKTITGDEPYPFYAPPSIDMRGIAMMRYQGDSTGLVEAELSYDIDDRWTVLGFVGTGAAANEGQKLSDITLRNVQGAGFRYLIARQLGLTAGLDVAVGPEETTTYIQFGGAW</sequence>
<keyword evidence="1" id="KW-0732">Signal</keyword>
<dbReference type="EMBL" id="BBRZ01000126">
    <property type="protein sequence ID" value="GAM59147.1"/>
    <property type="molecule type" value="Genomic_DNA"/>
</dbReference>
<evidence type="ECO:0000313" key="2">
    <source>
        <dbReference type="EMBL" id="GAM59147.1"/>
    </source>
</evidence>
<reference evidence="2 3" key="1">
    <citation type="submission" date="2015-01" db="EMBL/GenBank/DDBJ databases">
        <title>Vibrio sp. C1 JCM 19231 whole genome shotgun sequence.</title>
        <authorList>
            <person name="Sawabe T."/>
            <person name="Meirelles P."/>
            <person name="Feng G."/>
            <person name="Sayaka M."/>
            <person name="Hattori M."/>
            <person name="Ohkuma M."/>
        </authorList>
    </citation>
    <scope>NUCLEOTIDE SEQUENCE [LARGE SCALE GENOMIC DNA]</scope>
    <source>
        <strain evidence="3">JCM 19231</strain>
    </source>
</reference>
<gene>
    <name evidence="2" type="ORF">JCM19231_4754</name>
</gene>
<accession>A0A0B8P3H1</accession>
<name>A0A0B8P3H1_9VIBR</name>
<proteinExistence type="predicted"/>
<dbReference type="Proteomes" id="UP000031671">
    <property type="component" value="Unassembled WGS sequence"/>
</dbReference>
<reference evidence="2 3" key="2">
    <citation type="submission" date="2015-01" db="EMBL/GenBank/DDBJ databases">
        <authorList>
            <consortium name="NBRP consortium"/>
            <person name="Sawabe T."/>
            <person name="Meirelles P."/>
            <person name="Feng G."/>
            <person name="Sayaka M."/>
            <person name="Hattori M."/>
            <person name="Ohkuma M."/>
        </authorList>
    </citation>
    <scope>NUCLEOTIDE SEQUENCE [LARGE SCALE GENOMIC DNA]</scope>
    <source>
        <strain evidence="3">JCM 19231</strain>
    </source>
</reference>
<dbReference type="RefSeq" id="WP_261835142.1">
    <property type="nucleotide sequence ID" value="NZ_AP024881.1"/>
</dbReference>
<protein>
    <submittedName>
        <fullName evidence="2">Outer membrane protein</fullName>
    </submittedName>
</protein>